<dbReference type="KEGG" id="sdv:BN159_7932"/>
<sequence length="433" mass="46247">MIFARVDGARSAARTVPANTPAMRRARILAPSRLVVVTSLTALLALGTPVTAVGSATGDGGRHGRPCAASRLPDHGPARDVLRIAQRAKADMDLKSVILRVSVDGHDVVTTALGESMTGVPAEPAMHFRNGNIAISYMGTALLRLVDQGRVDLDDPVGRWLPGLKDGDRITLRMLAASTTGLRDYVSTPGFPADIAANPFRQWTAKELVSISTRQERWYEPGTNWSYSHANFVLLGAALEKITRTRLDVLLQREIMGPLGLRETRNSFTPDIPTPVLHAFTADRGTYEETTFWNPSWTTAPGAVQTTDICDLARSAAGIGSGELISPSSYAELLNPGTVGLGHATAKCPATVCIAQTEDTHYGMGVLVLGDWIAQHPLFFGYSASMAYLPSERLSIAVSTTQGPDAEDGHTAHTIAQRIAAALAPEHPIPDFG</sequence>
<dbReference type="Pfam" id="PF00144">
    <property type="entry name" value="Beta-lactamase"/>
    <property type="match status" value="1"/>
</dbReference>
<dbReference type="PANTHER" id="PTHR46825:SF7">
    <property type="entry name" value="D-ALANYL-D-ALANINE CARBOXYPEPTIDASE"/>
    <property type="match status" value="1"/>
</dbReference>
<dbReference type="EMBL" id="HE971709">
    <property type="protein sequence ID" value="CCK32311.1"/>
    <property type="molecule type" value="Genomic_DNA"/>
</dbReference>
<reference evidence="2 3" key="1">
    <citation type="journal article" date="2012" name="J. Bacteriol.">
        <title>Genome sequence of the bacterium Streptomyces davawensis JCM 4913 and heterologous production of the unique antibiotic roseoflavin.</title>
        <authorList>
            <person name="Jankowitsch F."/>
            <person name="Schwarz J."/>
            <person name="Ruckert C."/>
            <person name="Gust B."/>
            <person name="Szczepanowski R."/>
            <person name="Blom J."/>
            <person name="Pelzer S."/>
            <person name="Kalinowski J."/>
            <person name="Mack M."/>
        </authorList>
    </citation>
    <scope>NUCLEOTIDE SEQUENCE [LARGE SCALE GENOMIC DNA]</scope>
    <source>
        <strain evidence="3">DSM 101723 / JCM 4913 / KCC S-0913 / 768</strain>
    </source>
</reference>
<dbReference type="HOGENOM" id="CLU_020027_2_1_11"/>
<name>K4R7T6_STRDJ</name>
<dbReference type="InterPro" id="IPR012338">
    <property type="entry name" value="Beta-lactam/transpept-like"/>
</dbReference>
<dbReference type="Gene3D" id="3.40.710.10">
    <property type="entry name" value="DD-peptidase/beta-lactamase superfamily"/>
    <property type="match status" value="1"/>
</dbReference>
<organism evidence="2 3">
    <name type="scientific">Streptomyces davaonensis (strain DSM 101723 / JCM 4913 / KCC S-0913 / 768)</name>
    <dbReference type="NCBI Taxonomy" id="1214101"/>
    <lineage>
        <taxon>Bacteria</taxon>
        <taxon>Bacillati</taxon>
        <taxon>Actinomycetota</taxon>
        <taxon>Actinomycetes</taxon>
        <taxon>Kitasatosporales</taxon>
        <taxon>Streptomycetaceae</taxon>
        <taxon>Streptomyces</taxon>
    </lineage>
</organism>
<proteinExistence type="predicted"/>
<feature type="domain" description="Beta-lactamase-related" evidence="1">
    <location>
        <begin position="85"/>
        <end position="414"/>
    </location>
</feature>
<dbReference type="Proteomes" id="UP000008043">
    <property type="component" value="Chromosome"/>
</dbReference>
<dbReference type="PANTHER" id="PTHR46825">
    <property type="entry name" value="D-ALANYL-D-ALANINE-CARBOXYPEPTIDASE/ENDOPEPTIDASE AMPH"/>
    <property type="match status" value="1"/>
</dbReference>
<dbReference type="PATRIC" id="fig|1214101.3.peg.8029"/>
<dbReference type="InterPro" id="IPR050491">
    <property type="entry name" value="AmpC-like"/>
</dbReference>
<accession>K4R7T6</accession>
<evidence type="ECO:0000313" key="2">
    <source>
        <dbReference type="EMBL" id="CCK32311.1"/>
    </source>
</evidence>
<dbReference type="AlphaFoldDB" id="K4R7T6"/>
<dbReference type="SUPFAM" id="SSF56601">
    <property type="entry name" value="beta-lactamase/transpeptidase-like"/>
    <property type="match status" value="1"/>
</dbReference>
<dbReference type="STRING" id="1214101.BN159_7932"/>
<evidence type="ECO:0000313" key="3">
    <source>
        <dbReference type="Proteomes" id="UP000008043"/>
    </source>
</evidence>
<keyword evidence="3" id="KW-1185">Reference proteome</keyword>
<dbReference type="InterPro" id="IPR001466">
    <property type="entry name" value="Beta-lactam-related"/>
</dbReference>
<evidence type="ECO:0000259" key="1">
    <source>
        <dbReference type="Pfam" id="PF00144"/>
    </source>
</evidence>
<dbReference type="eggNOG" id="COG1680">
    <property type="taxonomic scope" value="Bacteria"/>
</dbReference>
<gene>
    <name evidence="2" type="ORF">BN159_7932</name>
</gene>
<protein>
    <submittedName>
        <fullName evidence="2">Beta-lactamase</fullName>
    </submittedName>
</protein>